<name>A0A9Q0WR24_9ROSI</name>
<dbReference type="Proteomes" id="UP001151752">
    <property type="component" value="Chromosome 10"/>
</dbReference>
<comment type="caution">
    <text evidence="2">The sequence shown here is derived from an EMBL/GenBank/DDBJ whole genome shotgun (WGS) entry which is preliminary data.</text>
</comment>
<reference evidence="2" key="1">
    <citation type="submission" date="2022-11" db="EMBL/GenBank/DDBJ databases">
        <authorList>
            <person name="Hyden B.L."/>
            <person name="Feng K."/>
            <person name="Yates T."/>
            <person name="Jawdy S."/>
            <person name="Smart L.B."/>
            <person name="Muchero W."/>
        </authorList>
    </citation>
    <scope>NUCLEOTIDE SEQUENCE</scope>
    <source>
        <tissue evidence="2">Shoot tip</tissue>
    </source>
</reference>
<dbReference type="EMBL" id="JAPFFM010000002">
    <property type="protein sequence ID" value="KAJ6771905.1"/>
    <property type="molecule type" value="Genomic_DNA"/>
</dbReference>
<gene>
    <name evidence="2" type="ORF">OIU74_018199</name>
</gene>
<proteinExistence type="predicted"/>
<evidence type="ECO:0000313" key="2">
    <source>
        <dbReference type="EMBL" id="KAJ6771905.1"/>
    </source>
</evidence>
<organism evidence="2 3">
    <name type="scientific">Salix koriyanagi</name>
    <dbReference type="NCBI Taxonomy" id="2511006"/>
    <lineage>
        <taxon>Eukaryota</taxon>
        <taxon>Viridiplantae</taxon>
        <taxon>Streptophyta</taxon>
        <taxon>Embryophyta</taxon>
        <taxon>Tracheophyta</taxon>
        <taxon>Spermatophyta</taxon>
        <taxon>Magnoliopsida</taxon>
        <taxon>eudicotyledons</taxon>
        <taxon>Gunneridae</taxon>
        <taxon>Pentapetalae</taxon>
        <taxon>rosids</taxon>
        <taxon>fabids</taxon>
        <taxon>Malpighiales</taxon>
        <taxon>Salicaceae</taxon>
        <taxon>Saliceae</taxon>
        <taxon>Salix</taxon>
    </lineage>
</organism>
<keyword evidence="3" id="KW-1185">Reference proteome</keyword>
<protein>
    <submittedName>
        <fullName evidence="2">Uncharacterized protein</fullName>
    </submittedName>
</protein>
<dbReference type="AlphaFoldDB" id="A0A9Q0WR24"/>
<reference evidence="2" key="2">
    <citation type="journal article" date="2023" name="Int. J. Mol. Sci.">
        <title>De Novo Assembly and Annotation of 11 Diverse Shrub Willow (Salix) Genomes Reveals Novel Gene Organization in Sex-Linked Regions.</title>
        <authorList>
            <person name="Hyden B."/>
            <person name="Feng K."/>
            <person name="Yates T.B."/>
            <person name="Jawdy S."/>
            <person name="Cereghino C."/>
            <person name="Smart L.B."/>
            <person name="Muchero W."/>
        </authorList>
    </citation>
    <scope>NUCLEOTIDE SEQUENCE</scope>
    <source>
        <tissue evidence="2">Shoot tip</tissue>
    </source>
</reference>
<evidence type="ECO:0000313" key="3">
    <source>
        <dbReference type="Proteomes" id="UP001151752"/>
    </source>
</evidence>
<evidence type="ECO:0000256" key="1">
    <source>
        <dbReference type="SAM" id="MobiDB-lite"/>
    </source>
</evidence>
<sequence length="87" mass="9998">MFYALQRKENRGWLSNCIRWPGKTQRIVRRAGPSALFATSLIPMDLILEDKEITDEEHCPHGSITAVQENPANLGRSLKKPMYSREE</sequence>
<feature type="region of interest" description="Disordered" evidence="1">
    <location>
        <begin position="63"/>
        <end position="87"/>
    </location>
</feature>
<accession>A0A9Q0WR24</accession>